<evidence type="ECO:0000313" key="1">
    <source>
        <dbReference type="EMBL" id="PNT67064.1"/>
    </source>
</evidence>
<accession>A0A2K2CYG1</accession>
<reference evidence="1" key="2">
    <citation type="submission" date="2017-06" db="EMBL/GenBank/DDBJ databases">
        <title>WGS assembly of Brachypodium distachyon.</title>
        <authorList>
            <consortium name="The International Brachypodium Initiative"/>
            <person name="Lucas S."/>
            <person name="Harmon-Smith M."/>
            <person name="Lail K."/>
            <person name="Tice H."/>
            <person name="Grimwood J."/>
            <person name="Bruce D."/>
            <person name="Barry K."/>
            <person name="Shu S."/>
            <person name="Lindquist E."/>
            <person name="Wang M."/>
            <person name="Pitluck S."/>
            <person name="Vogel J.P."/>
            <person name="Garvin D.F."/>
            <person name="Mockler T.C."/>
            <person name="Schmutz J."/>
            <person name="Rokhsar D."/>
            <person name="Bevan M.W."/>
        </authorList>
    </citation>
    <scope>NUCLEOTIDE SEQUENCE</scope>
    <source>
        <strain evidence="1">Bd21</strain>
    </source>
</reference>
<reference evidence="1 2" key="1">
    <citation type="journal article" date="2010" name="Nature">
        <title>Genome sequencing and analysis of the model grass Brachypodium distachyon.</title>
        <authorList>
            <consortium name="International Brachypodium Initiative"/>
        </authorList>
    </citation>
    <scope>NUCLEOTIDE SEQUENCE [LARGE SCALE GENOMIC DNA]</scope>
    <source>
        <strain evidence="1 2">Bd21</strain>
    </source>
</reference>
<evidence type="ECO:0000313" key="3">
    <source>
        <dbReference type="Proteomes" id="UP000008810"/>
    </source>
</evidence>
<dbReference type="Gramene" id="PNT67064">
    <property type="protein sequence ID" value="PNT67064"/>
    <property type="gene ID" value="BRADI_3g20103v3"/>
</dbReference>
<name>A0A2K2CYG1_BRADI</name>
<dbReference type="EnsemblPlants" id="PNT67064">
    <property type="protein sequence ID" value="PNT67064"/>
    <property type="gene ID" value="BRADI_3g20103v3"/>
</dbReference>
<protein>
    <submittedName>
        <fullName evidence="1 2">Uncharacterized protein</fullName>
    </submittedName>
</protein>
<dbReference type="Proteomes" id="UP000008810">
    <property type="component" value="Chromosome 3"/>
</dbReference>
<dbReference type="InParanoid" id="A0A2K2CYG1"/>
<dbReference type="AlphaFoldDB" id="A0A2K2CYG1"/>
<proteinExistence type="predicted"/>
<dbReference type="EMBL" id="CM000882">
    <property type="protein sequence ID" value="PNT67064.1"/>
    <property type="molecule type" value="Genomic_DNA"/>
</dbReference>
<organism evidence="1">
    <name type="scientific">Brachypodium distachyon</name>
    <name type="common">Purple false brome</name>
    <name type="synonym">Trachynia distachya</name>
    <dbReference type="NCBI Taxonomy" id="15368"/>
    <lineage>
        <taxon>Eukaryota</taxon>
        <taxon>Viridiplantae</taxon>
        <taxon>Streptophyta</taxon>
        <taxon>Embryophyta</taxon>
        <taxon>Tracheophyta</taxon>
        <taxon>Spermatophyta</taxon>
        <taxon>Magnoliopsida</taxon>
        <taxon>Liliopsida</taxon>
        <taxon>Poales</taxon>
        <taxon>Poaceae</taxon>
        <taxon>BOP clade</taxon>
        <taxon>Pooideae</taxon>
        <taxon>Stipodae</taxon>
        <taxon>Brachypodieae</taxon>
        <taxon>Brachypodium</taxon>
    </lineage>
</organism>
<sequence>MESHGVLMRCRGKMTKGLQPNYRCMENFSVLCLRPPQHVRYALTNQRCWDRSSPQKWLQPAGCGGQTSMVRRMERSAARRLCSPR</sequence>
<gene>
    <name evidence="1" type="ORF">BRADI_3g20103v3</name>
</gene>
<keyword evidence="3" id="KW-1185">Reference proteome</keyword>
<evidence type="ECO:0000313" key="2">
    <source>
        <dbReference type="EnsemblPlants" id="PNT67064"/>
    </source>
</evidence>
<reference evidence="2" key="3">
    <citation type="submission" date="2018-08" db="UniProtKB">
        <authorList>
            <consortium name="EnsemblPlants"/>
        </authorList>
    </citation>
    <scope>IDENTIFICATION</scope>
    <source>
        <strain evidence="2">cv. Bd21</strain>
    </source>
</reference>